<feature type="binding site" description="axial binding residue" evidence="10">
    <location>
        <position position="429"/>
    </location>
    <ligand>
        <name>heme</name>
        <dbReference type="ChEBI" id="CHEBI:30413"/>
    </ligand>
    <ligandPart>
        <name>Fe</name>
        <dbReference type="ChEBI" id="CHEBI:18248"/>
    </ligandPart>
</feature>
<evidence type="ECO:0000256" key="10">
    <source>
        <dbReference type="PIRSR" id="PIRSR602401-1"/>
    </source>
</evidence>
<evidence type="ECO:0000256" key="6">
    <source>
        <dbReference type="ARBA" id="ARBA00022989"/>
    </source>
</evidence>
<dbReference type="PRINTS" id="PR00385">
    <property type="entry name" value="P450"/>
</dbReference>
<dbReference type="PROSITE" id="PS00086">
    <property type="entry name" value="CYTOCHROME_P450"/>
    <property type="match status" value="1"/>
</dbReference>
<dbReference type="GO" id="GO:0005506">
    <property type="term" value="F:iron ion binding"/>
    <property type="evidence" value="ECO:0007669"/>
    <property type="project" value="InterPro"/>
</dbReference>
<dbReference type="PANTHER" id="PTHR24286:SF194">
    <property type="entry name" value="STEROID (22S)-HYDROXYLASE"/>
    <property type="match status" value="1"/>
</dbReference>
<keyword evidence="8 10" id="KW-0408">Iron</keyword>
<reference evidence="13" key="1">
    <citation type="submission" date="2021-03" db="EMBL/GenBank/DDBJ databases">
        <authorList>
            <person name="Li Z."/>
            <person name="Yang C."/>
        </authorList>
    </citation>
    <scope>NUCLEOTIDE SEQUENCE</scope>
    <source>
        <strain evidence="13">Dzin_1.0</strain>
        <tissue evidence="13">Leaf</tissue>
    </source>
</reference>
<evidence type="ECO:0000256" key="7">
    <source>
        <dbReference type="ARBA" id="ARBA00023002"/>
    </source>
</evidence>
<dbReference type="Pfam" id="PF00067">
    <property type="entry name" value="p450"/>
    <property type="match status" value="1"/>
</dbReference>
<dbReference type="GO" id="GO:0016132">
    <property type="term" value="P:brassinosteroid biosynthetic process"/>
    <property type="evidence" value="ECO:0007669"/>
    <property type="project" value="TreeGrafter"/>
</dbReference>
<sequence>MAPMELLLIVSPLVLALIIFFSFRGTSKGGDKAEKIPPGTMGWPLIGHTIPFMQPHSSASLGLFVDQNIAKHGRIFRMNLLGKPTIVSADADFNRFILQSEGRMFENSCPTSIAEIMGRWSMLALAGDVHREMRSIAVNFMSNVKLRTYFLPDVEQQAIKILSAWRHGSTFSAQEEGKKFAFNLMVKHLMSMDPGMPETEQLRKEYITFMKGMASIPLNLPGTAYRKALQSRSIILKIMGQKLDERVEKVKRGCEGLEEDDLLASVAAQSNITRDQILDLILSMLFAGHETSSAAICLAIYFLESSPKALQQLREEHINIAKMKKEKGETGLTWDDYKQMEFTHCVINETLRLGNIVKFLHRKAIKDVQYKGYDIPCGWEVVPIISSAHLDPSIYDDPQSYNPWRWQTISTATSKNNNIMSFSGGPRLCPGAELAKMEMAVFLHHLVQKFNWELAEHDYPVSFPFLGFPKHLPIKVHAIDHKASA</sequence>
<dbReference type="GO" id="GO:0016125">
    <property type="term" value="P:sterol metabolic process"/>
    <property type="evidence" value="ECO:0007669"/>
    <property type="project" value="TreeGrafter"/>
</dbReference>
<evidence type="ECO:0000256" key="4">
    <source>
        <dbReference type="ARBA" id="ARBA00022723"/>
    </source>
</evidence>
<keyword evidence="5" id="KW-0444">Lipid biosynthesis</keyword>
<evidence type="ECO:0000256" key="5">
    <source>
        <dbReference type="ARBA" id="ARBA00022955"/>
    </source>
</evidence>
<dbReference type="InterPro" id="IPR001128">
    <property type="entry name" value="Cyt_P450"/>
</dbReference>
<comment type="similarity">
    <text evidence="2 11">Belongs to the cytochrome P450 family.</text>
</comment>
<keyword evidence="6" id="KW-1133">Transmembrane helix</keyword>
<keyword evidence="10 11" id="KW-0349">Heme</keyword>
<dbReference type="PRINTS" id="PR00463">
    <property type="entry name" value="EP450I"/>
</dbReference>
<dbReference type="SUPFAM" id="SSF48264">
    <property type="entry name" value="Cytochrome P450"/>
    <property type="match status" value="1"/>
</dbReference>
<dbReference type="CDD" id="cd11043">
    <property type="entry name" value="CYP90-like"/>
    <property type="match status" value="1"/>
</dbReference>
<proteinExistence type="inferred from homology"/>
<comment type="subcellular location">
    <subcellularLocation>
        <location evidence="1">Membrane</location>
        <topology evidence="1">Single-pass membrane protein</topology>
    </subcellularLocation>
</comment>
<feature type="chain" id="PRO_5039481483" description="Cytochrome P450 90B1" evidence="12">
    <location>
        <begin position="17"/>
        <end position="485"/>
    </location>
</feature>
<dbReference type="GO" id="GO:0016705">
    <property type="term" value="F:oxidoreductase activity, acting on paired donors, with incorporation or reduction of molecular oxygen"/>
    <property type="evidence" value="ECO:0007669"/>
    <property type="project" value="InterPro"/>
</dbReference>
<keyword evidence="9" id="KW-0472">Membrane</keyword>
<keyword evidence="14" id="KW-1185">Reference proteome</keyword>
<evidence type="ECO:0000256" key="2">
    <source>
        <dbReference type="ARBA" id="ARBA00010617"/>
    </source>
</evidence>
<dbReference type="InterPro" id="IPR036396">
    <property type="entry name" value="Cyt_P450_sf"/>
</dbReference>
<dbReference type="Gene3D" id="1.10.630.10">
    <property type="entry name" value="Cytochrome P450"/>
    <property type="match status" value="1"/>
</dbReference>
<dbReference type="AlphaFoldDB" id="A0A9D5C8D0"/>
<name>A0A9D5C8D0_9LILI</name>
<evidence type="ECO:0000256" key="8">
    <source>
        <dbReference type="ARBA" id="ARBA00023004"/>
    </source>
</evidence>
<reference evidence="13" key="2">
    <citation type="journal article" date="2022" name="Hortic Res">
        <title>The genome of Dioscorea zingiberensis sheds light on the biosynthesis, origin and evolution of the medicinally important diosgenin saponins.</title>
        <authorList>
            <person name="Li Y."/>
            <person name="Tan C."/>
            <person name="Li Z."/>
            <person name="Guo J."/>
            <person name="Li S."/>
            <person name="Chen X."/>
            <person name="Wang C."/>
            <person name="Dai X."/>
            <person name="Yang H."/>
            <person name="Song W."/>
            <person name="Hou L."/>
            <person name="Xu J."/>
            <person name="Tong Z."/>
            <person name="Xu A."/>
            <person name="Yuan X."/>
            <person name="Wang W."/>
            <person name="Yang Q."/>
            <person name="Chen L."/>
            <person name="Sun Z."/>
            <person name="Wang K."/>
            <person name="Pan B."/>
            <person name="Chen J."/>
            <person name="Bao Y."/>
            <person name="Liu F."/>
            <person name="Qi X."/>
            <person name="Gang D.R."/>
            <person name="Wen J."/>
            <person name="Li J."/>
        </authorList>
    </citation>
    <scope>NUCLEOTIDE SEQUENCE</scope>
    <source>
        <strain evidence="13">Dzin_1.0</strain>
    </source>
</reference>
<dbReference type="GO" id="GO:0004497">
    <property type="term" value="F:monooxygenase activity"/>
    <property type="evidence" value="ECO:0007669"/>
    <property type="project" value="UniProtKB-KW"/>
</dbReference>
<keyword evidence="7 11" id="KW-0560">Oxidoreductase</keyword>
<keyword evidence="11" id="KW-0503">Monooxygenase</keyword>
<dbReference type="OrthoDB" id="1372046at2759"/>
<keyword evidence="12" id="KW-0732">Signal</keyword>
<organism evidence="13 14">
    <name type="scientific">Dioscorea zingiberensis</name>
    <dbReference type="NCBI Taxonomy" id="325984"/>
    <lineage>
        <taxon>Eukaryota</taxon>
        <taxon>Viridiplantae</taxon>
        <taxon>Streptophyta</taxon>
        <taxon>Embryophyta</taxon>
        <taxon>Tracheophyta</taxon>
        <taxon>Spermatophyta</taxon>
        <taxon>Magnoliopsida</taxon>
        <taxon>Liliopsida</taxon>
        <taxon>Dioscoreales</taxon>
        <taxon>Dioscoreaceae</taxon>
        <taxon>Dioscorea</taxon>
    </lineage>
</organism>
<keyword evidence="4 10" id="KW-0479">Metal-binding</keyword>
<dbReference type="PANTHER" id="PTHR24286">
    <property type="entry name" value="CYTOCHROME P450 26"/>
    <property type="match status" value="1"/>
</dbReference>
<keyword evidence="5" id="KW-0443">Lipid metabolism</keyword>
<dbReference type="GO" id="GO:0020037">
    <property type="term" value="F:heme binding"/>
    <property type="evidence" value="ECO:0007669"/>
    <property type="project" value="InterPro"/>
</dbReference>
<dbReference type="InterPro" id="IPR002401">
    <property type="entry name" value="Cyt_P450_E_grp-I"/>
</dbReference>
<evidence type="ECO:0000313" key="13">
    <source>
        <dbReference type="EMBL" id="KAJ0967767.1"/>
    </source>
</evidence>
<accession>A0A9D5C8D0</accession>
<evidence type="ECO:0000256" key="3">
    <source>
        <dbReference type="ARBA" id="ARBA00022692"/>
    </source>
</evidence>
<comment type="cofactor">
    <cofactor evidence="10">
        <name>heme</name>
        <dbReference type="ChEBI" id="CHEBI:30413"/>
    </cofactor>
</comment>
<feature type="signal peptide" evidence="12">
    <location>
        <begin position="1"/>
        <end position="16"/>
    </location>
</feature>
<keyword evidence="5" id="KW-0752">Steroid biosynthesis</keyword>
<evidence type="ECO:0000256" key="1">
    <source>
        <dbReference type="ARBA" id="ARBA00004167"/>
    </source>
</evidence>
<comment type="caution">
    <text evidence="13">The sequence shown here is derived from an EMBL/GenBank/DDBJ whole genome shotgun (WGS) entry which is preliminary data.</text>
</comment>
<keyword evidence="3" id="KW-0812">Transmembrane</keyword>
<protein>
    <recommendedName>
        <fullName evidence="15">Cytochrome P450 90B1</fullName>
    </recommendedName>
</protein>
<dbReference type="Proteomes" id="UP001085076">
    <property type="component" value="Miscellaneous, Linkage group lg07"/>
</dbReference>
<evidence type="ECO:0000313" key="14">
    <source>
        <dbReference type="Proteomes" id="UP001085076"/>
    </source>
</evidence>
<gene>
    <name evidence="13" type="ORF">J5N97_024684</name>
</gene>
<evidence type="ECO:0000256" key="12">
    <source>
        <dbReference type="SAM" id="SignalP"/>
    </source>
</evidence>
<evidence type="ECO:0000256" key="9">
    <source>
        <dbReference type="ARBA" id="ARBA00023136"/>
    </source>
</evidence>
<dbReference type="GO" id="GO:0016020">
    <property type="term" value="C:membrane"/>
    <property type="evidence" value="ECO:0007669"/>
    <property type="project" value="UniProtKB-SubCell"/>
</dbReference>
<dbReference type="InterPro" id="IPR017972">
    <property type="entry name" value="Cyt_P450_CS"/>
</dbReference>
<evidence type="ECO:0008006" key="15">
    <source>
        <dbReference type="Google" id="ProtNLM"/>
    </source>
</evidence>
<dbReference type="GO" id="GO:0010268">
    <property type="term" value="P:brassinosteroid homeostasis"/>
    <property type="evidence" value="ECO:0007669"/>
    <property type="project" value="TreeGrafter"/>
</dbReference>
<evidence type="ECO:0000256" key="11">
    <source>
        <dbReference type="RuleBase" id="RU000461"/>
    </source>
</evidence>
<dbReference type="EMBL" id="JAGGNH010000007">
    <property type="protein sequence ID" value="KAJ0967767.1"/>
    <property type="molecule type" value="Genomic_DNA"/>
</dbReference>